<proteinExistence type="predicted"/>
<comment type="caution">
    <text evidence="1">The sequence shown here is derived from an EMBL/GenBank/DDBJ whole genome shotgun (WGS) entry which is preliminary data.</text>
</comment>
<gene>
    <name evidence="1" type="ORF">NM688_g7553</name>
</gene>
<protein>
    <submittedName>
        <fullName evidence="1">Uncharacterized protein</fullName>
    </submittedName>
</protein>
<dbReference type="Proteomes" id="UP001148662">
    <property type="component" value="Unassembled WGS sequence"/>
</dbReference>
<accession>A0ACC1S410</accession>
<name>A0ACC1S410_9APHY</name>
<reference evidence="1" key="1">
    <citation type="submission" date="2022-07" db="EMBL/GenBank/DDBJ databases">
        <title>Genome Sequence of Phlebia brevispora.</title>
        <authorList>
            <person name="Buettner E."/>
        </authorList>
    </citation>
    <scope>NUCLEOTIDE SEQUENCE</scope>
    <source>
        <strain evidence="1">MPL23</strain>
    </source>
</reference>
<keyword evidence="2" id="KW-1185">Reference proteome</keyword>
<evidence type="ECO:0000313" key="2">
    <source>
        <dbReference type="Proteomes" id="UP001148662"/>
    </source>
</evidence>
<organism evidence="1 2">
    <name type="scientific">Phlebia brevispora</name>
    <dbReference type="NCBI Taxonomy" id="194682"/>
    <lineage>
        <taxon>Eukaryota</taxon>
        <taxon>Fungi</taxon>
        <taxon>Dikarya</taxon>
        <taxon>Basidiomycota</taxon>
        <taxon>Agaricomycotina</taxon>
        <taxon>Agaricomycetes</taxon>
        <taxon>Polyporales</taxon>
        <taxon>Meruliaceae</taxon>
        <taxon>Phlebia</taxon>
    </lineage>
</organism>
<evidence type="ECO:0000313" key="1">
    <source>
        <dbReference type="EMBL" id="KAJ3531584.1"/>
    </source>
</evidence>
<dbReference type="EMBL" id="JANHOG010001790">
    <property type="protein sequence ID" value="KAJ3531584.1"/>
    <property type="molecule type" value="Genomic_DNA"/>
</dbReference>
<sequence length="266" mass="29412">MSLRRASVTRTAMSAEDDTRGGDIEAGEGEPLYEHDAPQTPAPTRSIYAMTRSEITKGIANRFVHSRSYILLYLVMAALSVTTVVLSLVNGCPTLPFYILELIINGAMILEVSIRFLAFGRQFWKSPFNVMDLILTAFCVITLAVVFFAGCGDTSKEEELLDTLLLVARNVLQFGRLASVMRQSGQSIFSRPKPIDLSSVRRRPFNLDIDMEAEDPADELGRPLIHDAVVFDSNEEQQPPAAMTPMPRAAQAAQERDAEDVWAELG</sequence>